<dbReference type="InterPro" id="IPR000073">
    <property type="entry name" value="AB_hydrolase_1"/>
</dbReference>
<feature type="domain" description="AB hydrolase-1" evidence="10">
    <location>
        <begin position="34"/>
        <end position="299"/>
    </location>
</feature>
<sequence>MELFPNIEPFNTFYLPVSDLHTIYVEESGNKNGKPVIFLHGGPGGGVDPKYRRYFNPDKWRIIMFDQRGCGKSTPFAELKENTTWDLVDDIEKIRKHLSIDRWVVYGGSWGSTLSLAYSQTYPDSCKALILRGIFLVRKKEIHWFYQEGASKIFPDDWQSFIAPIPIEKRDNLLEAYYNLLIGKDSSKKIEAAKAWSTWEGSTVRLIQDKDFIGDFSDEKFAEAFARIESHYFMNNAWFNSDNHLIENVDKIRHIPAVIIHGRYDVICPVENAWELHQAWPESELHIIPDAGHSIFEEGIKDKILEYTEKFSSL</sequence>
<dbReference type="EMBL" id="UINC01001716">
    <property type="protein sequence ID" value="SUZ87283.1"/>
    <property type="molecule type" value="Genomic_DNA"/>
</dbReference>
<evidence type="ECO:0000256" key="2">
    <source>
        <dbReference type="ARBA" id="ARBA00004496"/>
    </source>
</evidence>
<evidence type="ECO:0000256" key="8">
    <source>
        <dbReference type="ARBA" id="ARBA00022801"/>
    </source>
</evidence>
<dbReference type="InterPro" id="IPR002410">
    <property type="entry name" value="Peptidase_S33"/>
</dbReference>
<keyword evidence="8" id="KW-0378">Hydrolase</keyword>
<evidence type="ECO:0000256" key="7">
    <source>
        <dbReference type="ARBA" id="ARBA00022670"/>
    </source>
</evidence>
<evidence type="ECO:0000256" key="1">
    <source>
        <dbReference type="ARBA" id="ARBA00001585"/>
    </source>
</evidence>
<reference evidence="11" key="1">
    <citation type="submission" date="2018-05" db="EMBL/GenBank/DDBJ databases">
        <authorList>
            <person name="Lanie J.A."/>
            <person name="Ng W.-L."/>
            <person name="Kazmierczak K.M."/>
            <person name="Andrzejewski T.M."/>
            <person name="Davidsen T.M."/>
            <person name="Wayne K.J."/>
            <person name="Tettelin H."/>
            <person name="Glass J.I."/>
            <person name="Rusch D."/>
            <person name="Podicherti R."/>
            <person name="Tsui H.-C.T."/>
            <person name="Winkler M.E."/>
        </authorList>
    </citation>
    <scope>NUCLEOTIDE SEQUENCE</scope>
</reference>
<dbReference type="AlphaFoldDB" id="A0A381RDD9"/>
<dbReference type="SUPFAM" id="SSF53474">
    <property type="entry name" value="alpha/beta-Hydrolases"/>
    <property type="match status" value="1"/>
</dbReference>
<dbReference type="GO" id="GO:0004177">
    <property type="term" value="F:aminopeptidase activity"/>
    <property type="evidence" value="ECO:0007669"/>
    <property type="project" value="UniProtKB-KW"/>
</dbReference>
<dbReference type="InterPro" id="IPR029058">
    <property type="entry name" value="AB_hydrolase_fold"/>
</dbReference>
<keyword evidence="6" id="KW-0963">Cytoplasm</keyword>
<evidence type="ECO:0000256" key="5">
    <source>
        <dbReference type="ARBA" id="ARBA00022438"/>
    </source>
</evidence>
<evidence type="ECO:0000313" key="11">
    <source>
        <dbReference type="EMBL" id="SUZ87283.1"/>
    </source>
</evidence>
<organism evidence="11">
    <name type="scientific">marine metagenome</name>
    <dbReference type="NCBI Taxonomy" id="408172"/>
    <lineage>
        <taxon>unclassified sequences</taxon>
        <taxon>metagenomes</taxon>
        <taxon>ecological metagenomes</taxon>
    </lineage>
</organism>
<dbReference type="PANTHER" id="PTHR43722">
    <property type="entry name" value="PROLINE IMINOPEPTIDASE"/>
    <property type="match status" value="1"/>
</dbReference>
<comment type="catalytic activity">
    <reaction evidence="1">
        <text>Release of N-terminal proline from a peptide.</text>
        <dbReference type="EC" id="3.4.11.5"/>
    </reaction>
</comment>
<dbReference type="Gene3D" id="3.40.50.1820">
    <property type="entry name" value="alpha/beta hydrolase"/>
    <property type="match status" value="1"/>
</dbReference>
<dbReference type="PANTHER" id="PTHR43722:SF1">
    <property type="entry name" value="PROLINE IMINOPEPTIDASE"/>
    <property type="match status" value="1"/>
</dbReference>
<dbReference type="PRINTS" id="PR00793">
    <property type="entry name" value="PROAMNOPTASE"/>
</dbReference>
<dbReference type="EC" id="3.4.11.5" evidence="4"/>
<evidence type="ECO:0000259" key="10">
    <source>
        <dbReference type="Pfam" id="PF00561"/>
    </source>
</evidence>
<dbReference type="Pfam" id="PF00561">
    <property type="entry name" value="Abhydrolase_1"/>
    <property type="match status" value="1"/>
</dbReference>
<evidence type="ECO:0000256" key="6">
    <source>
        <dbReference type="ARBA" id="ARBA00022490"/>
    </source>
</evidence>
<name>A0A381RDD9_9ZZZZ</name>
<dbReference type="InterPro" id="IPR005944">
    <property type="entry name" value="Pro_iminopeptidase"/>
</dbReference>
<comment type="subcellular location">
    <subcellularLocation>
        <location evidence="2">Cytoplasm</location>
    </subcellularLocation>
</comment>
<dbReference type="GO" id="GO:0005737">
    <property type="term" value="C:cytoplasm"/>
    <property type="evidence" value="ECO:0007669"/>
    <property type="project" value="UniProtKB-SubCell"/>
</dbReference>
<protein>
    <recommendedName>
        <fullName evidence="4">prolyl aminopeptidase</fullName>
        <ecNumber evidence="4">3.4.11.5</ecNumber>
    </recommendedName>
    <alternativeName>
        <fullName evidence="9">Prolyl aminopeptidase</fullName>
    </alternativeName>
</protein>
<proteinExistence type="inferred from homology"/>
<evidence type="ECO:0000256" key="9">
    <source>
        <dbReference type="ARBA" id="ARBA00029605"/>
    </source>
</evidence>
<evidence type="ECO:0000256" key="3">
    <source>
        <dbReference type="ARBA" id="ARBA00010088"/>
    </source>
</evidence>
<keyword evidence="5" id="KW-0031">Aminopeptidase</keyword>
<dbReference type="PIRSF" id="PIRSF006431">
    <property type="entry name" value="Pept_S33"/>
    <property type="match status" value="1"/>
</dbReference>
<dbReference type="NCBIfam" id="TIGR01249">
    <property type="entry name" value="pro_imino_pep_1"/>
    <property type="match status" value="1"/>
</dbReference>
<comment type="similarity">
    <text evidence="3">Belongs to the peptidase S33 family.</text>
</comment>
<gene>
    <name evidence="11" type="ORF">METZ01_LOCUS40137</name>
</gene>
<keyword evidence="7" id="KW-0645">Protease</keyword>
<dbReference type="GO" id="GO:0006508">
    <property type="term" value="P:proteolysis"/>
    <property type="evidence" value="ECO:0007669"/>
    <property type="project" value="UniProtKB-KW"/>
</dbReference>
<evidence type="ECO:0000256" key="4">
    <source>
        <dbReference type="ARBA" id="ARBA00012568"/>
    </source>
</evidence>
<accession>A0A381RDD9</accession>